<keyword evidence="2" id="KW-0472">Membrane</keyword>
<protein>
    <submittedName>
        <fullName evidence="4">Uncharacterized protein</fullName>
    </submittedName>
</protein>
<dbReference type="PANTHER" id="PTHR11567:SF142">
    <property type="entry name" value="PHOSPHOGLYCERATE MUTASE-LIKE PROTEIN"/>
    <property type="match status" value="1"/>
</dbReference>
<dbReference type="InterPro" id="IPR000560">
    <property type="entry name" value="His_Pase_clade-2"/>
</dbReference>
<keyword evidence="3" id="KW-0732">Signal</keyword>
<dbReference type="Proteomes" id="UP001150904">
    <property type="component" value="Unassembled WGS sequence"/>
</dbReference>
<dbReference type="InterPro" id="IPR029033">
    <property type="entry name" value="His_PPase_superfam"/>
</dbReference>
<keyword evidence="2" id="KW-1133">Transmembrane helix</keyword>
<evidence type="ECO:0000313" key="4">
    <source>
        <dbReference type="EMBL" id="KAJ5216026.1"/>
    </source>
</evidence>
<gene>
    <name evidence="4" type="ORF">N7498_002433</name>
</gene>
<evidence type="ECO:0000313" key="5">
    <source>
        <dbReference type="Proteomes" id="UP001150904"/>
    </source>
</evidence>
<feature type="signal peptide" evidence="3">
    <location>
        <begin position="1"/>
        <end position="21"/>
    </location>
</feature>
<dbReference type="InterPro" id="IPR050645">
    <property type="entry name" value="Histidine_acid_phosphatase"/>
</dbReference>
<dbReference type="GeneID" id="83176796"/>
<comment type="similarity">
    <text evidence="1">Belongs to the histidine acid phosphatase family.</text>
</comment>
<dbReference type="OrthoDB" id="258392at2759"/>
<dbReference type="Pfam" id="PF00328">
    <property type="entry name" value="His_Phos_2"/>
    <property type="match status" value="1"/>
</dbReference>
<dbReference type="PANTHER" id="PTHR11567">
    <property type="entry name" value="ACID PHOSPHATASE-RELATED"/>
    <property type="match status" value="1"/>
</dbReference>
<proteinExistence type="inferred from homology"/>
<organism evidence="4 5">
    <name type="scientific">Penicillium cinerascens</name>
    <dbReference type="NCBI Taxonomy" id="70096"/>
    <lineage>
        <taxon>Eukaryota</taxon>
        <taxon>Fungi</taxon>
        <taxon>Dikarya</taxon>
        <taxon>Ascomycota</taxon>
        <taxon>Pezizomycotina</taxon>
        <taxon>Eurotiomycetes</taxon>
        <taxon>Eurotiomycetidae</taxon>
        <taxon>Eurotiales</taxon>
        <taxon>Aspergillaceae</taxon>
        <taxon>Penicillium</taxon>
    </lineage>
</organism>
<evidence type="ECO:0000256" key="2">
    <source>
        <dbReference type="SAM" id="Phobius"/>
    </source>
</evidence>
<dbReference type="GO" id="GO:0016791">
    <property type="term" value="F:phosphatase activity"/>
    <property type="evidence" value="ECO:0007669"/>
    <property type="project" value="TreeGrafter"/>
</dbReference>
<evidence type="ECO:0000256" key="3">
    <source>
        <dbReference type="SAM" id="SignalP"/>
    </source>
</evidence>
<name>A0A9W9NA09_9EURO</name>
<reference evidence="4" key="1">
    <citation type="submission" date="2022-12" db="EMBL/GenBank/DDBJ databases">
        <authorList>
            <person name="Petersen C."/>
        </authorList>
    </citation>
    <scope>NUCLEOTIDE SEQUENCE</scope>
    <source>
        <strain evidence="4">IBT 15544</strain>
    </source>
</reference>
<accession>A0A9W9NA09</accession>
<dbReference type="Gene3D" id="3.40.50.1240">
    <property type="entry name" value="Phosphoglycerate mutase-like"/>
    <property type="match status" value="1"/>
</dbReference>
<reference evidence="4" key="2">
    <citation type="journal article" date="2023" name="IMA Fungus">
        <title>Comparative genomic study of the Penicillium genus elucidates a diverse pangenome and 15 lateral gene transfer events.</title>
        <authorList>
            <person name="Petersen C."/>
            <person name="Sorensen T."/>
            <person name="Nielsen M.R."/>
            <person name="Sondergaard T.E."/>
            <person name="Sorensen J.L."/>
            <person name="Fitzpatrick D.A."/>
            <person name="Frisvad J.C."/>
            <person name="Nielsen K.L."/>
        </authorList>
    </citation>
    <scope>NUCLEOTIDE SEQUENCE</scope>
    <source>
        <strain evidence="4">IBT 15544</strain>
    </source>
</reference>
<sequence>MTVLPVALALLALSLVDVGNAERVLGAYIFQRHGDRTAKALAPTELTDLGYTEEYKSGNFFNNRYISSSSAYQIEGISPKIVNLNQIAASAPEDNVIQNSGQAFLQGLYPPVGSAANQTLRNGSTIYSPLNGYQLIPMAEVNSGSDSEDNTWLQSTSACANAEVSSNNYFYSAAYKELLSSTKTLYQSLAPLVGSIMKVSQLNYKNAYTIWDLFNVASIHNSTATTLPSNQEMQQLFVLANTHEYNLAYSSNDTMRAVAGMTLAGQIVSALNKTITSGGASKLNVQFGAYSTFLSYFGLAGLAAENVNFTGMPNYASSMAWELVTNATGTGMPSQSDLSVRFVFHNGTSIAGSTQLQTYPLFRQSVTTLPWTQFVSNMNKFAITTQEQWCHSCGNTTGICSSSSSAASTPSSSPSSSGGLSLGDAGVIGAMVTLGVLAGLTALIMLVFGLRLVRKSTLAAFSRSSETPVTGPTVKRPSA</sequence>
<feature type="transmembrane region" description="Helical" evidence="2">
    <location>
        <begin position="427"/>
        <end position="453"/>
    </location>
</feature>
<comment type="caution">
    <text evidence="4">The sequence shown here is derived from an EMBL/GenBank/DDBJ whole genome shotgun (WGS) entry which is preliminary data.</text>
</comment>
<keyword evidence="2" id="KW-0812">Transmembrane</keyword>
<dbReference type="RefSeq" id="XP_058311839.1">
    <property type="nucleotide sequence ID" value="XM_058449495.1"/>
</dbReference>
<evidence type="ECO:0000256" key="1">
    <source>
        <dbReference type="ARBA" id="ARBA00005375"/>
    </source>
</evidence>
<dbReference type="SUPFAM" id="SSF53254">
    <property type="entry name" value="Phosphoglycerate mutase-like"/>
    <property type="match status" value="1"/>
</dbReference>
<keyword evidence="5" id="KW-1185">Reference proteome</keyword>
<dbReference type="EMBL" id="JAPQKR010000005">
    <property type="protein sequence ID" value="KAJ5216026.1"/>
    <property type="molecule type" value="Genomic_DNA"/>
</dbReference>
<dbReference type="AlphaFoldDB" id="A0A9W9NA09"/>
<feature type="chain" id="PRO_5040730475" evidence="3">
    <location>
        <begin position="22"/>
        <end position="479"/>
    </location>
</feature>